<evidence type="ECO:0000256" key="1">
    <source>
        <dbReference type="ARBA" id="ARBA00022450"/>
    </source>
</evidence>
<dbReference type="OrthoDB" id="429813at2759"/>
<dbReference type="Gene3D" id="3.40.50.720">
    <property type="entry name" value="NAD(P)-binding Rossmann-like Domain"/>
    <property type="match status" value="1"/>
</dbReference>
<evidence type="ECO:0000313" key="4">
    <source>
        <dbReference type="Proteomes" id="UP001147747"/>
    </source>
</evidence>
<gene>
    <name evidence="3" type="ORF">N7509_009950</name>
</gene>
<dbReference type="RefSeq" id="XP_056485207.1">
    <property type="nucleotide sequence ID" value="XM_056634587.1"/>
</dbReference>
<dbReference type="GeneID" id="81373567"/>
<dbReference type="Proteomes" id="UP001147747">
    <property type="component" value="Unassembled WGS sequence"/>
</dbReference>
<proteinExistence type="predicted"/>
<accession>A0A9X0B433</accession>
<dbReference type="PANTHER" id="PTHR43439:SF2">
    <property type="entry name" value="ENZYME, PUTATIVE (JCVI)-RELATED"/>
    <property type="match status" value="1"/>
</dbReference>
<dbReference type="AlphaFoldDB" id="A0A9X0B433"/>
<reference evidence="3" key="2">
    <citation type="journal article" date="2023" name="IMA Fungus">
        <title>Comparative genomic study of the Penicillium genus elucidates a diverse pangenome and 15 lateral gene transfer events.</title>
        <authorList>
            <person name="Petersen C."/>
            <person name="Sorensen T."/>
            <person name="Nielsen M.R."/>
            <person name="Sondergaard T.E."/>
            <person name="Sorensen J.L."/>
            <person name="Fitzpatrick D.A."/>
            <person name="Frisvad J.C."/>
            <person name="Nielsen K.L."/>
        </authorList>
    </citation>
    <scope>NUCLEOTIDE SEQUENCE</scope>
    <source>
        <strain evidence="3">IBT 29677</strain>
    </source>
</reference>
<sequence length="150" mass="16757">MPGESFEDTHIKGVLMGKIPNGLSSMAVDWVPVLRYNKHDTEINQSPLAVFHLTNPESTQWSSLIPAIQKKYEVEPVEFTAWVAELNVNVAEKPALKLLSSYRAVIDETNSEMSMALDAQRAKEASATMRSLGPILAPLMSNWGLQQWQF</sequence>
<dbReference type="EMBL" id="JAPZBU010000009">
    <property type="protein sequence ID" value="KAJ5387409.1"/>
    <property type="molecule type" value="Genomic_DNA"/>
</dbReference>
<dbReference type="InterPro" id="IPR051414">
    <property type="entry name" value="Adenylate-forming_Reductase"/>
</dbReference>
<protein>
    <submittedName>
        <fullName evidence="3">Acetyl-CoA synthetase-like protein</fullName>
    </submittedName>
</protein>
<reference evidence="3" key="1">
    <citation type="submission" date="2022-12" db="EMBL/GenBank/DDBJ databases">
        <authorList>
            <person name="Petersen C."/>
        </authorList>
    </citation>
    <scope>NUCLEOTIDE SEQUENCE</scope>
    <source>
        <strain evidence="3">IBT 29677</strain>
    </source>
</reference>
<dbReference type="PANTHER" id="PTHR43439">
    <property type="entry name" value="PHENYLACETATE-COENZYME A LIGASE"/>
    <property type="match status" value="1"/>
</dbReference>
<evidence type="ECO:0000313" key="3">
    <source>
        <dbReference type="EMBL" id="KAJ5387409.1"/>
    </source>
</evidence>
<keyword evidence="2" id="KW-0597">Phosphoprotein</keyword>
<keyword evidence="4" id="KW-1185">Reference proteome</keyword>
<keyword evidence="1" id="KW-0596">Phosphopantetheine</keyword>
<evidence type="ECO:0000256" key="2">
    <source>
        <dbReference type="ARBA" id="ARBA00022553"/>
    </source>
</evidence>
<name>A0A9X0B433_9EURO</name>
<comment type="caution">
    <text evidence="3">The sequence shown here is derived from an EMBL/GenBank/DDBJ whole genome shotgun (WGS) entry which is preliminary data.</text>
</comment>
<organism evidence="3 4">
    <name type="scientific">Penicillium cosmopolitanum</name>
    <dbReference type="NCBI Taxonomy" id="1131564"/>
    <lineage>
        <taxon>Eukaryota</taxon>
        <taxon>Fungi</taxon>
        <taxon>Dikarya</taxon>
        <taxon>Ascomycota</taxon>
        <taxon>Pezizomycotina</taxon>
        <taxon>Eurotiomycetes</taxon>
        <taxon>Eurotiomycetidae</taxon>
        <taxon>Eurotiales</taxon>
        <taxon>Aspergillaceae</taxon>
        <taxon>Penicillium</taxon>
    </lineage>
</organism>